<evidence type="ECO:0000313" key="2">
    <source>
        <dbReference type="EMBL" id="RHY05173.1"/>
    </source>
</evidence>
<feature type="compositionally biased region" description="Basic and acidic residues" evidence="1">
    <location>
        <begin position="165"/>
        <end position="177"/>
    </location>
</feature>
<comment type="caution">
    <text evidence="2">The sequence shown here is derived from an EMBL/GenBank/DDBJ whole genome shotgun (WGS) entry which is preliminary data.</text>
</comment>
<evidence type="ECO:0000256" key="1">
    <source>
        <dbReference type="SAM" id="MobiDB-lite"/>
    </source>
</evidence>
<sequence>MASVDEVILRLSGEMKDTLANLEPIIPFDVLSADNQLHDDDCLGVMMEQFSTNLPELVTRMKQMVTLMETNTKIYDSLKVTSSSMSNQTDSTSDDEDDDSAGGGVDSRQSLWLNDTDRPSTFTAKDSSAFHFRESVNRSSSWRANVFDTTTASFHPRSTSTTVSSHDDLPGKERQSFRFSESFKKPATVPRSRQGKPMASRIRLDIVPPAGIPVPSEQPRQTSHHYRHDYSVKWTHGDLGISLNNFTKDRRGFQISSLEQSAQCFTTGIGNARLGDMLVFINHHDVELLPCDQVKDILLTAPRPMELFFRSNPKIVTSPTSAEQFRDNQRVFEEGDVAPHLKLPEAPMYCTTDVTESVYNDELEDWLRRQDEMHSALVLLLTETLLQCESLKADNFDELQRMMERAIVQRRRASSAAVVYRGLVNPPLGLDHST</sequence>
<protein>
    <recommendedName>
        <fullName evidence="4">PDZ domain-containing protein</fullName>
    </recommendedName>
</protein>
<feature type="region of interest" description="Disordered" evidence="1">
    <location>
        <begin position="79"/>
        <end position="118"/>
    </location>
</feature>
<feature type="compositionally biased region" description="Polar residues" evidence="1">
    <location>
        <begin position="108"/>
        <end position="118"/>
    </location>
</feature>
<reference evidence="2 3" key="1">
    <citation type="submission" date="2018-08" db="EMBL/GenBank/DDBJ databases">
        <title>Aphanomyces genome sequencing and annotation.</title>
        <authorList>
            <person name="Minardi D."/>
            <person name="Oidtmann B."/>
            <person name="Van Der Giezen M."/>
            <person name="Studholme D.J."/>
        </authorList>
    </citation>
    <scope>NUCLEOTIDE SEQUENCE [LARGE SCALE GENOMIC DNA]</scope>
    <source>
        <strain evidence="2 3">Kv</strain>
    </source>
</reference>
<dbReference type="VEuPathDB" id="FungiDB:H257_02990"/>
<feature type="compositionally biased region" description="Low complexity" evidence="1">
    <location>
        <begin position="81"/>
        <end position="91"/>
    </location>
</feature>
<proteinExistence type="predicted"/>
<evidence type="ECO:0000313" key="3">
    <source>
        <dbReference type="Proteomes" id="UP000265427"/>
    </source>
</evidence>
<dbReference type="EMBL" id="QUSZ01006609">
    <property type="protein sequence ID" value="RHY05173.1"/>
    <property type="molecule type" value="Genomic_DNA"/>
</dbReference>
<organism evidence="2 3">
    <name type="scientific">Aphanomyces astaci</name>
    <name type="common">Crayfish plague agent</name>
    <dbReference type="NCBI Taxonomy" id="112090"/>
    <lineage>
        <taxon>Eukaryota</taxon>
        <taxon>Sar</taxon>
        <taxon>Stramenopiles</taxon>
        <taxon>Oomycota</taxon>
        <taxon>Saprolegniomycetes</taxon>
        <taxon>Saprolegniales</taxon>
        <taxon>Verrucalvaceae</taxon>
        <taxon>Aphanomyces</taxon>
    </lineage>
</organism>
<name>A0A397ABJ5_APHAT</name>
<dbReference type="AlphaFoldDB" id="A0A397ABJ5"/>
<evidence type="ECO:0008006" key="4">
    <source>
        <dbReference type="Google" id="ProtNLM"/>
    </source>
</evidence>
<feature type="region of interest" description="Disordered" evidence="1">
    <location>
        <begin position="157"/>
        <end position="177"/>
    </location>
</feature>
<dbReference type="InterPro" id="IPR036034">
    <property type="entry name" value="PDZ_sf"/>
</dbReference>
<gene>
    <name evidence="2" type="ORF">DYB36_000991</name>
</gene>
<accession>A0A397ABJ5</accession>
<dbReference type="SUPFAM" id="SSF50156">
    <property type="entry name" value="PDZ domain-like"/>
    <property type="match status" value="1"/>
</dbReference>
<dbReference type="Proteomes" id="UP000265427">
    <property type="component" value="Unassembled WGS sequence"/>
</dbReference>